<protein>
    <recommendedName>
        <fullName evidence="1">RNase H type-1 domain-containing protein</fullName>
    </recommendedName>
</protein>
<dbReference type="AlphaFoldDB" id="A0A212J8C5"/>
<name>A0A212J8C5_9BACT</name>
<dbReference type="InterPro" id="IPR036397">
    <property type="entry name" value="RNaseH_sf"/>
</dbReference>
<sequence length="143" mass="16195">MGIISKRQKVSSIVQPQKGIATDAAHSIHNKKTQYRAIDLVSGEQLFLIDLGFQTVNIGEFLGVVHAIKYIIENNYIHKIIYTDSQTALSWVKAKKTASKKVNNDLLKAEVFLKAFAEQVDRITILHWNKKEWGEIPSDFGNK</sequence>
<gene>
    <name evidence="2" type="ORF">KL86DYS1_11393</name>
</gene>
<dbReference type="InterPro" id="IPR012337">
    <property type="entry name" value="RNaseH-like_sf"/>
</dbReference>
<dbReference type="GO" id="GO:0003676">
    <property type="term" value="F:nucleic acid binding"/>
    <property type="evidence" value="ECO:0007669"/>
    <property type="project" value="InterPro"/>
</dbReference>
<dbReference type="RefSeq" id="WP_296939321.1">
    <property type="nucleotide sequence ID" value="NZ_LT599032.1"/>
</dbReference>
<feature type="domain" description="RNase H type-1" evidence="1">
    <location>
        <begin position="14"/>
        <end position="143"/>
    </location>
</feature>
<dbReference type="GO" id="GO:0004523">
    <property type="term" value="F:RNA-DNA hybrid ribonuclease activity"/>
    <property type="evidence" value="ECO:0007669"/>
    <property type="project" value="InterPro"/>
</dbReference>
<dbReference type="PROSITE" id="PS50879">
    <property type="entry name" value="RNASE_H_1"/>
    <property type="match status" value="1"/>
</dbReference>
<dbReference type="InterPro" id="IPR002156">
    <property type="entry name" value="RNaseH_domain"/>
</dbReference>
<proteinExistence type="predicted"/>
<accession>A0A212J8C5</accession>
<evidence type="ECO:0000259" key="1">
    <source>
        <dbReference type="PROSITE" id="PS50879"/>
    </source>
</evidence>
<organism evidence="2">
    <name type="scientific">uncultured Dysgonomonas sp</name>
    <dbReference type="NCBI Taxonomy" id="206096"/>
    <lineage>
        <taxon>Bacteria</taxon>
        <taxon>Pseudomonadati</taxon>
        <taxon>Bacteroidota</taxon>
        <taxon>Bacteroidia</taxon>
        <taxon>Bacteroidales</taxon>
        <taxon>Dysgonomonadaceae</taxon>
        <taxon>Dysgonomonas</taxon>
        <taxon>environmental samples</taxon>
    </lineage>
</organism>
<evidence type="ECO:0000313" key="2">
    <source>
        <dbReference type="EMBL" id="SBV95445.1"/>
    </source>
</evidence>
<reference evidence="2" key="1">
    <citation type="submission" date="2016-04" db="EMBL/GenBank/DDBJ databases">
        <authorList>
            <person name="Evans L.H."/>
            <person name="Alamgir A."/>
            <person name="Owens N."/>
            <person name="Weber N.D."/>
            <person name="Virtaneva K."/>
            <person name="Barbian K."/>
            <person name="Babar A."/>
            <person name="Rosenke K."/>
        </authorList>
    </citation>
    <scope>NUCLEOTIDE SEQUENCE</scope>
    <source>
        <strain evidence="2">86-1</strain>
    </source>
</reference>
<dbReference type="Gene3D" id="3.30.420.10">
    <property type="entry name" value="Ribonuclease H-like superfamily/Ribonuclease H"/>
    <property type="match status" value="1"/>
</dbReference>
<dbReference type="SUPFAM" id="SSF53098">
    <property type="entry name" value="Ribonuclease H-like"/>
    <property type="match status" value="1"/>
</dbReference>
<dbReference type="EMBL" id="FLUM01000001">
    <property type="protein sequence ID" value="SBV95445.1"/>
    <property type="molecule type" value="Genomic_DNA"/>
</dbReference>